<accession>K9WQ38</accession>
<feature type="domain" description="Transcription regulator PadR N-terminal" evidence="1">
    <location>
        <begin position="7"/>
        <end position="79"/>
    </location>
</feature>
<dbReference type="Pfam" id="PF03551">
    <property type="entry name" value="PadR"/>
    <property type="match status" value="1"/>
</dbReference>
<evidence type="ECO:0000313" key="3">
    <source>
        <dbReference type="EMBL" id="AFZ21652.1"/>
    </source>
</evidence>
<dbReference type="PANTHER" id="PTHR43252:SF4">
    <property type="entry name" value="TRANSCRIPTIONAL REGULATORY PROTEIN"/>
    <property type="match status" value="1"/>
</dbReference>
<dbReference type="RefSeq" id="WP_015185781.1">
    <property type="nucleotide sequence ID" value="NC_019738.1"/>
</dbReference>
<dbReference type="InterPro" id="IPR036388">
    <property type="entry name" value="WH-like_DNA-bd_sf"/>
</dbReference>
<dbReference type="Gene3D" id="1.10.10.10">
    <property type="entry name" value="Winged helix-like DNA-binding domain superfamily/Winged helix DNA-binding domain"/>
    <property type="match status" value="1"/>
</dbReference>
<dbReference type="OrthoDB" id="9783723at2"/>
<sequence length="178" mass="20774">MAIAHAILVSLIECPASGYDLGKRFESSVGFFWKATHQQIYRELTKLEEQGWISAEVIAQENRPDKKLYSVTEVGKQQLIEWMVQPGEPIPIKDDLLVKIFAGYLAPKETILAELQRHRQLHQERLKTYQDIEDEFFQNPQSLSQANKFHYLTLRKGIGYEMDWMTWCDEAIELLKSE</sequence>
<dbReference type="SUPFAM" id="SSF46785">
    <property type="entry name" value="Winged helix' DNA-binding domain"/>
    <property type="match status" value="1"/>
</dbReference>
<proteinExistence type="predicted"/>
<evidence type="ECO:0000259" key="1">
    <source>
        <dbReference type="Pfam" id="PF03551"/>
    </source>
</evidence>
<gene>
    <name evidence="3" type="ORF">Mic7113_6053</name>
</gene>
<evidence type="ECO:0000259" key="2">
    <source>
        <dbReference type="Pfam" id="PF10400"/>
    </source>
</evidence>
<dbReference type="InterPro" id="IPR018309">
    <property type="entry name" value="Tscrpt_reg_PadR_C"/>
</dbReference>
<dbReference type="PATRIC" id="fig|1173027.3.peg.6702"/>
<reference evidence="3 4" key="1">
    <citation type="submission" date="2012-06" db="EMBL/GenBank/DDBJ databases">
        <title>Finished chromosome of genome of Microcoleus sp. PCC 7113.</title>
        <authorList>
            <consortium name="US DOE Joint Genome Institute"/>
            <person name="Gugger M."/>
            <person name="Coursin T."/>
            <person name="Rippka R."/>
            <person name="Tandeau De Marsac N."/>
            <person name="Huntemann M."/>
            <person name="Wei C.-L."/>
            <person name="Han J."/>
            <person name="Detter J.C."/>
            <person name="Han C."/>
            <person name="Tapia R."/>
            <person name="Chen A."/>
            <person name="Kyrpides N."/>
            <person name="Mavromatis K."/>
            <person name="Markowitz V."/>
            <person name="Szeto E."/>
            <person name="Ivanova N."/>
            <person name="Pagani I."/>
            <person name="Pati A."/>
            <person name="Goodwin L."/>
            <person name="Nordberg H.P."/>
            <person name="Cantor M.N."/>
            <person name="Hua S.X."/>
            <person name="Woyke T."/>
            <person name="Kerfeld C.A."/>
        </authorList>
    </citation>
    <scope>NUCLEOTIDE SEQUENCE [LARGE SCALE GENOMIC DNA]</scope>
    <source>
        <strain evidence="3 4">PCC 7113</strain>
    </source>
</reference>
<dbReference type="eggNOG" id="COG1695">
    <property type="taxonomic scope" value="Bacteria"/>
</dbReference>
<dbReference type="Proteomes" id="UP000010471">
    <property type="component" value="Chromosome"/>
</dbReference>
<dbReference type="InterPro" id="IPR005149">
    <property type="entry name" value="Tscrpt_reg_PadR_N"/>
</dbReference>
<dbReference type="HOGENOM" id="CLU_089258_1_4_3"/>
<evidence type="ECO:0000313" key="4">
    <source>
        <dbReference type="Proteomes" id="UP000010471"/>
    </source>
</evidence>
<dbReference type="EMBL" id="CP003630">
    <property type="protein sequence ID" value="AFZ21652.1"/>
    <property type="molecule type" value="Genomic_DNA"/>
</dbReference>
<dbReference type="Pfam" id="PF10400">
    <property type="entry name" value="Vir_act_alpha_C"/>
    <property type="match status" value="1"/>
</dbReference>
<name>K9WQ38_9CYAN</name>
<dbReference type="STRING" id="1173027.Mic7113_6053"/>
<protein>
    <submittedName>
        <fullName evidence="3">Putative transcriptional regulator</fullName>
    </submittedName>
</protein>
<organism evidence="3 4">
    <name type="scientific">Allocoleopsis franciscana PCC 7113</name>
    <dbReference type="NCBI Taxonomy" id="1173027"/>
    <lineage>
        <taxon>Bacteria</taxon>
        <taxon>Bacillati</taxon>
        <taxon>Cyanobacteriota</taxon>
        <taxon>Cyanophyceae</taxon>
        <taxon>Coleofasciculales</taxon>
        <taxon>Coleofasciculaceae</taxon>
        <taxon>Allocoleopsis</taxon>
        <taxon>Allocoleopsis franciscana</taxon>
    </lineage>
</organism>
<dbReference type="KEGG" id="mic:Mic7113_6053"/>
<keyword evidence="4" id="KW-1185">Reference proteome</keyword>
<dbReference type="AlphaFoldDB" id="K9WQ38"/>
<dbReference type="PANTHER" id="PTHR43252">
    <property type="entry name" value="TRANSCRIPTIONAL REGULATOR YQJI"/>
    <property type="match status" value="1"/>
</dbReference>
<dbReference type="Gene3D" id="6.10.140.190">
    <property type="match status" value="1"/>
</dbReference>
<dbReference type="InterPro" id="IPR036390">
    <property type="entry name" value="WH_DNA-bd_sf"/>
</dbReference>
<feature type="domain" description="Transcription regulator PadR C-terminal" evidence="2">
    <location>
        <begin position="92"/>
        <end position="176"/>
    </location>
</feature>